<dbReference type="GO" id="GO:0005975">
    <property type="term" value="P:carbohydrate metabolic process"/>
    <property type="evidence" value="ECO:0007669"/>
    <property type="project" value="InterPro"/>
</dbReference>
<feature type="domain" description="Glycosyl hydrolases family 2 sugar binding" evidence="6">
    <location>
        <begin position="83"/>
        <end position="185"/>
    </location>
</feature>
<dbReference type="Pfam" id="PF16355">
    <property type="entry name" value="DUF4982"/>
    <property type="match status" value="1"/>
</dbReference>
<organism evidence="9 10">
    <name type="scientific">Plebeiibacterium marinum</name>
    <dbReference type="NCBI Taxonomy" id="2992111"/>
    <lineage>
        <taxon>Bacteria</taxon>
        <taxon>Pseudomonadati</taxon>
        <taxon>Bacteroidota</taxon>
        <taxon>Bacteroidia</taxon>
        <taxon>Marinilabiliales</taxon>
        <taxon>Marinilabiliaceae</taxon>
        <taxon>Plebeiibacterium</taxon>
    </lineage>
</organism>
<dbReference type="Pfam" id="PF00703">
    <property type="entry name" value="Glyco_hydro_2"/>
    <property type="match status" value="1"/>
</dbReference>
<evidence type="ECO:0000259" key="7">
    <source>
        <dbReference type="Pfam" id="PF16355"/>
    </source>
</evidence>
<comment type="caution">
    <text evidence="9">The sequence shown here is derived from an EMBL/GenBank/DDBJ whole genome shotgun (WGS) entry which is preliminary data.</text>
</comment>
<dbReference type="EMBL" id="JAPDPI010000010">
    <property type="protein sequence ID" value="MCW3805344.1"/>
    <property type="molecule type" value="Genomic_DNA"/>
</dbReference>
<evidence type="ECO:0000259" key="8">
    <source>
        <dbReference type="Pfam" id="PF18565"/>
    </source>
</evidence>
<dbReference type="SUPFAM" id="SSF49785">
    <property type="entry name" value="Galactose-binding domain-like"/>
    <property type="match status" value="1"/>
</dbReference>
<dbReference type="InterPro" id="IPR006102">
    <property type="entry name" value="Ig-like_GH2"/>
</dbReference>
<evidence type="ECO:0000256" key="2">
    <source>
        <dbReference type="ARBA" id="ARBA00022801"/>
    </source>
</evidence>
<feature type="domain" description="Glycoside hydrolase family 2 catalytic" evidence="5">
    <location>
        <begin position="317"/>
        <end position="498"/>
    </location>
</feature>
<dbReference type="Pfam" id="PF02836">
    <property type="entry name" value="Glyco_hydro_2_C"/>
    <property type="match status" value="1"/>
</dbReference>
<dbReference type="PANTHER" id="PTHR42732">
    <property type="entry name" value="BETA-GALACTOSIDASE"/>
    <property type="match status" value="1"/>
</dbReference>
<dbReference type="InterPro" id="IPR036156">
    <property type="entry name" value="Beta-gal/glucu_dom_sf"/>
</dbReference>
<name>A0AAE3SJD6_9BACT</name>
<dbReference type="AlphaFoldDB" id="A0AAE3SJD6"/>
<dbReference type="Pfam" id="PF02837">
    <property type="entry name" value="Glyco_hydro_2_N"/>
    <property type="match status" value="1"/>
</dbReference>
<keyword evidence="2" id="KW-0378">Hydrolase</keyword>
<evidence type="ECO:0000256" key="1">
    <source>
        <dbReference type="ARBA" id="ARBA00007401"/>
    </source>
</evidence>
<dbReference type="Gene3D" id="3.20.20.80">
    <property type="entry name" value="Glycosidases"/>
    <property type="match status" value="1"/>
</dbReference>
<reference evidence="9" key="1">
    <citation type="submission" date="2022-10" db="EMBL/GenBank/DDBJ databases">
        <authorList>
            <person name="Yu W.X."/>
        </authorList>
    </citation>
    <scope>NUCLEOTIDE SEQUENCE</scope>
    <source>
        <strain evidence="9">D04</strain>
    </source>
</reference>
<dbReference type="SUPFAM" id="SSF51445">
    <property type="entry name" value="(Trans)glycosidases"/>
    <property type="match status" value="1"/>
</dbReference>
<dbReference type="InterPro" id="IPR017853">
    <property type="entry name" value="GH"/>
</dbReference>
<dbReference type="Proteomes" id="UP001207408">
    <property type="component" value="Unassembled WGS sequence"/>
</dbReference>
<dbReference type="InterPro" id="IPR008979">
    <property type="entry name" value="Galactose-bd-like_sf"/>
</dbReference>
<dbReference type="PROSITE" id="PS51257">
    <property type="entry name" value="PROKAR_LIPOPROTEIN"/>
    <property type="match status" value="1"/>
</dbReference>
<dbReference type="Gene3D" id="2.60.120.260">
    <property type="entry name" value="Galactose-binding domain-like"/>
    <property type="match status" value="1"/>
</dbReference>
<dbReference type="PANTHER" id="PTHR42732:SF1">
    <property type="entry name" value="BETA-MANNOSIDASE"/>
    <property type="match status" value="1"/>
</dbReference>
<evidence type="ECO:0000313" key="9">
    <source>
        <dbReference type="EMBL" id="MCW3805344.1"/>
    </source>
</evidence>
<comment type="similarity">
    <text evidence="1">Belongs to the glycosyl hydrolase 2 family.</text>
</comment>
<dbReference type="InterPro" id="IPR006103">
    <property type="entry name" value="Glyco_hydro_2_cat"/>
</dbReference>
<dbReference type="SUPFAM" id="SSF49303">
    <property type="entry name" value="beta-Galactosidase/glucuronidase domain"/>
    <property type="match status" value="1"/>
</dbReference>
<sequence length="793" mass="88275">MIKSFLQIGVVLFALFFVGACGKKSGEEYVKGDNLFNKGWEFVKDVDLPVGEIVSNEKLLWEGVSLPHSASIEPLVIKGDQWQGDCVYKKNFRIPKSLSGKHLGLLLEGAMQVAEVYLNGQLLHTNLGGYLPFYVEISQAVRFGGDNTLVVKLNNEDNPLVAPGKALDVLDFNIYSGIYRNVWLTVKDPVHITHELEVDHEAAGGVFVSYSNVSDKHSEVNVKVDIRNQNATNEKVGVEVILLDNNEVIASTTSETALATGNSTVVINTQLQVTNPKLWSPSSPYLYTLNVKVNKGGEVVDSRDLRVGIRTIEMTAKDGFVINGKPLKLRGTNRHQEYPYVGYAISDNANFRDAWKIKEAGFNFVRLSHYPQSQSFLNACDELGILVMDAIPGWQFFGNDEFQQNAIKDIRKMVRVDRNHPSIILWEASLNESAMSKEFMEEAHRVLHMEYPGEEVYTCGWIDYAYDVFIPARQHGKPPHYWNQYKKDKPLFIAEYGDWEYYAQNAGFNQKAYQDLSDEERNSRQLRGYGQKRLGQQALNYQESHNSNLQGNAIGDANWLMFDYNRGYAPDIESSGIMDIFRLPKFAYYFYKSQAGIGESVIDAFSKPMIAIANYYNDPSYLDVKVYSNCQEVELWVNGKSIGKQKPDRDANSTHISNPPFTFNLPAFTPGELVAKGYVNGKVVAEAIQRTPGHGTGLKLWIDESGKKLESGCNDIVFAYAAIVDSEGTILPMAKNSVSFSVSGDASLIGANPINAEAGIATVLLKAGENPGDITLSASSEGLENGLLKIRVQ</sequence>
<dbReference type="InterPro" id="IPR013783">
    <property type="entry name" value="Ig-like_fold"/>
</dbReference>
<feature type="domain" description="DUF4982" evidence="7">
    <location>
        <begin position="622"/>
        <end position="685"/>
    </location>
</feature>
<keyword evidence="10" id="KW-1185">Reference proteome</keyword>
<dbReference type="PRINTS" id="PR00132">
    <property type="entry name" value="GLHYDRLASE2"/>
</dbReference>
<evidence type="ECO:0000313" key="10">
    <source>
        <dbReference type="Proteomes" id="UP001207408"/>
    </source>
</evidence>
<feature type="domain" description="Glycoside hydrolase family 2 immunoglobulin-like beta-sandwich" evidence="4">
    <location>
        <begin position="211"/>
        <end position="310"/>
    </location>
</feature>
<dbReference type="InterPro" id="IPR051913">
    <property type="entry name" value="GH2_Domain-Containing"/>
</dbReference>
<dbReference type="GO" id="GO:0004553">
    <property type="term" value="F:hydrolase activity, hydrolyzing O-glycosyl compounds"/>
    <property type="evidence" value="ECO:0007669"/>
    <property type="project" value="InterPro"/>
</dbReference>
<dbReference type="InterPro" id="IPR032311">
    <property type="entry name" value="DUF4982"/>
</dbReference>
<accession>A0AAE3SJD6</accession>
<proteinExistence type="inferred from homology"/>
<dbReference type="Pfam" id="PF18565">
    <property type="entry name" value="Glyco_hydro2_C5"/>
    <property type="match status" value="1"/>
</dbReference>
<dbReference type="Gene3D" id="2.60.40.10">
    <property type="entry name" value="Immunoglobulins"/>
    <property type="match status" value="3"/>
</dbReference>
<dbReference type="InterPro" id="IPR040605">
    <property type="entry name" value="Glyco_hydro2_dom5"/>
</dbReference>
<dbReference type="InterPro" id="IPR006104">
    <property type="entry name" value="Glyco_hydro_2_N"/>
</dbReference>
<evidence type="ECO:0000259" key="4">
    <source>
        <dbReference type="Pfam" id="PF00703"/>
    </source>
</evidence>
<evidence type="ECO:0000259" key="5">
    <source>
        <dbReference type="Pfam" id="PF02836"/>
    </source>
</evidence>
<evidence type="ECO:0000259" key="6">
    <source>
        <dbReference type="Pfam" id="PF02837"/>
    </source>
</evidence>
<protein>
    <submittedName>
        <fullName evidence="9">DUF4982 domain-containing protein</fullName>
    </submittedName>
</protein>
<feature type="domain" description="Glycoside hydrolase family 2" evidence="8">
    <location>
        <begin position="707"/>
        <end position="785"/>
    </location>
</feature>
<dbReference type="InterPro" id="IPR006101">
    <property type="entry name" value="Glyco_hydro_2"/>
</dbReference>
<evidence type="ECO:0000256" key="3">
    <source>
        <dbReference type="ARBA" id="ARBA00023295"/>
    </source>
</evidence>
<keyword evidence="3" id="KW-0326">Glycosidase</keyword>
<dbReference type="RefSeq" id="WP_301198715.1">
    <property type="nucleotide sequence ID" value="NZ_JAPDPI010000010.1"/>
</dbReference>
<gene>
    <name evidence="9" type="ORF">OM074_06875</name>
</gene>